<dbReference type="RefSeq" id="WP_068806244.1">
    <property type="nucleotide sequence ID" value="NZ_LXND01000042.1"/>
</dbReference>
<proteinExistence type="predicted"/>
<accession>A0AAP5TAY9</accession>
<reference evidence="1" key="2">
    <citation type="submission" date="2019-10" db="EMBL/GenBank/DDBJ databases">
        <title>Malate fermentation in French cider.</title>
        <authorList>
            <person name="Cousin F.J."/>
            <person name="Medina Fernandez S."/>
            <person name="Misery B."/>
            <person name="Laplace J.-M."/>
            <person name="Cretenet M."/>
        </authorList>
    </citation>
    <scope>NUCLEOTIDE SEQUENCE</scope>
    <source>
        <strain evidence="1">UCMA15901</strain>
    </source>
</reference>
<dbReference type="Proteomes" id="UP000077280">
    <property type="component" value="Unassembled WGS sequence"/>
</dbReference>
<name>A0AAP5TAY9_9LACO</name>
<organism evidence="1 4">
    <name type="scientific">Pediococcus parvulus</name>
    <dbReference type="NCBI Taxonomy" id="54062"/>
    <lineage>
        <taxon>Bacteria</taxon>
        <taxon>Bacillati</taxon>
        <taxon>Bacillota</taxon>
        <taxon>Bacilli</taxon>
        <taxon>Lactobacillales</taxon>
        <taxon>Lactobacillaceae</taxon>
        <taxon>Pediococcus</taxon>
    </lineage>
</organism>
<evidence type="ECO:0000313" key="2">
    <source>
        <dbReference type="EMBL" id="OAD64184.1"/>
    </source>
</evidence>
<dbReference type="AlphaFoldDB" id="A0AAP5TAY9"/>
<evidence type="ECO:0000313" key="1">
    <source>
        <dbReference type="EMBL" id="MDV7694410.1"/>
    </source>
</evidence>
<evidence type="ECO:0000313" key="4">
    <source>
        <dbReference type="Proteomes" id="UP001275867"/>
    </source>
</evidence>
<keyword evidence="3" id="KW-1185">Reference proteome</keyword>
<reference evidence="2 3" key="1">
    <citation type="submission" date="2016-05" db="EMBL/GenBank/DDBJ databases">
        <title>Draft genome sequence of Pediococcus parvulus 2.6, a probiotic beta-glucan producer strain.</title>
        <authorList>
            <person name="Mohedano M.L."/>
            <person name="Perez-Ramos A."/>
            <person name="Duenas M.T."/>
            <person name="Lamontanara A."/>
            <person name="Orru L."/>
            <person name="Spano G."/>
            <person name="Capozzi V."/>
            <person name="Lopez P."/>
        </authorList>
    </citation>
    <scope>NUCLEOTIDE SEQUENCE [LARGE SCALE GENOMIC DNA]</scope>
    <source>
        <strain evidence="2 3">2.6</strain>
    </source>
</reference>
<gene>
    <name evidence="2" type="ORF">A7K95_06215</name>
    <name evidence="1" type="ORF">GA842_05880</name>
</gene>
<dbReference type="Proteomes" id="UP001275867">
    <property type="component" value="Unassembled WGS sequence"/>
</dbReference>
<comment type="caution">
    <text evidence="1">The sequence shown here is derived from an EMBL/GenBank/DDBJ whole genome shotgun (WGS) entry which is preliminary data.</text>
</comment>
<evidence type="ECO:0000313" key="3">
    <source>
        <dbReference type="Proteomes" id="UP000077280"/>
    </source>
</evidence>
<sequence>MRKSNPQGYANLLNRVMESSEQMGEEVDPHFQDFKKTLALKGIDSLSDRDLHEIVTIFKKAVDLYKQNVETLKKAKPPVQILGRHKQLTSAYETYAQDCELMLTSIDEANKKIDSEQFSKAEQAQDKDMDAVSKAFDRIMAMMMG</sequence>
<dbReference type="EMBL" id="WERX01000016">
    <property type="protein sequence ID" value="MDV7694410.1"/>
    <property type="molecule type" value="Genomic_DNA"/>
</dbReference>
<dbReference type="EMBL" id="LXND01000042">
    <property type="protein sequence ID" value="OAD64184.1"/>
    <property type="molecule type" value="Genomic_DNA"/>
</dbReference>
<protein>
    <submittedName>
        <fullName evidence="1">Uncharacterized protein</fullName>
    </submittedName>
</protein>